<evidence type="ECO:0000313" key="7">
    <source>
        <dbReference type="EMBL" id="ARF11305.1"/>
    </source>
</evidence>
<dbReference type="SUPFAM" id="SSF55874">
    <property type="entry name" value="ATPase domain of HSP90 chaperone/DNA topoisomerase II/histidine kinase"/>
    <property type="match status" value="1"/>
</dbReference>
<keyword evidence="6 7" id="KW-0413">Isomerase</keyword>
<accession>A0A1V0SHW2</accession>
<dbReference type="Gene3D" id="3.30.565.10">
    <property type="entry name" value="Histidine kinase-like ATPase, C-terminal domain"/>
    <property type="match status" value="1"/>
</dbReference>
<name>A0A1V0SHW2_9VIRU</name>
<dbReference type="PANTHER" id="PTHR10169">
    <property type="entry name" value="DNA TOPOISOMERASE/GYRASE"/>
    <property type="match status" value="1"/>
</dbReference>
<dbReference type="InterPro" id="IPR036890">
    <property type="entry name" value="HATPase_C_sf"/>
</dbReference>
<comment type="catalytic activity">
    <reaction evidence="1">
        <text>ATP-dependent breakage, passage and rejoining of double-stranded DNA.</text>
        <dbReference type="EC" id="5.6.2.2"/>
    </reaction>
</comment>
<organism evidence="7">
    <name type="scientific">Klosneuvirus KNV1</name>
    <dbReference type="NCBI Taxonomy" id="1977640"/>
    <lineage>
        <taxon>Viruses</taxon>
        <taxon>Varidnaviria</taxon>
        <taxon>Bamfordvirae</taxon>
        <taxon>Nucleocytoviricota</taxon>
        <taxon>Megaviricetes</taxon>
        <taxon>Imitervirales</taxon>
        <taxon>Mimiviridae</taxon>
        <taxon>Klosneuvirinae</taxon>
        <taxon>Klosneuvirus</taxon>
    </lineage>
</organism>
<dbReference type="EMBL" id="KY684108">
    <property type="protein sequence ID" value="ARF11305.1"/>
    <property type="molecule type" value="Genomic_DNA"/>
</dbReference>
<sequence length="160" mass="18350">MTTKNTKNGKKGEPTIEEKYKSMTDHEHILKLPDTYIGGIEEDDIKMWVYDVLTNKMVNKNIKYVPGLFKIFDEILVNSRDQTVRDKTCTEIKVSIDENTGTISVWNNGENGIEVEIHKDAECYVPEMIFGRIRTSANYEQTKKIVGGNERCRVSFLIAP</sequence>
<dbReference type="PANTHER" id="PTHR10169:SF38">
    <property type="entry name" value="DNA TOPOISOMERASE 2"/>
    <property type="match status" value="1"/>
</dbReference>
<evidence type="ECO:0000256" key="5">
    <source>
        <dbReference type="ARBA" id="ARBA00023125"/>
    </source>
</evidence>
<evidence type="ECO:0000256" key="4">
    <source>
        <dbReference type="ARBA" id="ARBA00023029"/>
    </source>
</evidence>
<keyword evidence="5" id="KW-0238">DNA-binding</keyword>
<gene>
    <name evidence="7" type="ORF">Klosneuvirus_1_162</name>
</gene>
<evidence type="ECO:0000256" key="6">
    <source>
        <dbReference type="ARBA" id="ARBA00023235"/>
    </source>
</evidence>
<comment type="cofactor">
    <cofactor evidence="2">
        <name>Mg(2+)</name>
        <dbReference type="ChEBI" id="CHEBI:18420"/>
    </cofactor>
</comment>
<proteinExistence type="predicted"/>
<dbReference type="InterPro" id="IPR050634">
    <property type="entry name" value="DNA_Topoisomerase_II"/>
</dbReference>
<evidence type="ECO:0000256" key="1">
    <source>
        <dbReference type="ARBA" id="ARBA00000185"/>
    </source>
</evidence>
<dbReference type="GO" id="GO:0000819">
    <property type="term" value="P:sister chromatid segregation"/>
    <property type="evidence" value="ECO:0007669"/>
    <property type="project" value="TreeGrafter"/>
</dbReference>
<dbReference type="EC" id="5.6.2.2" evidence="3"/>
<keyword evidence="4" id="KW-0799">Topoisomerase</keyword>
<dbReference type="GO" id="GO:0003918">
    <property type="term" value="F:DNA topoisomerase type II (double strand cut, ATP-hydrolyzing) activity"/>
    <property type="evidence" value="ECO:0007669"/>
    <property type="project" value="UniProtKB-EC"/>
</dbReference>
<protein>
    <recommendedName>
        <fullName evidence="3">DNA topoisomerase (ATP-hydrolyzing)</fullName>
        <ecNumber evidence="3">5.6.2.2</ecNumber>
    </recommendedName>
</protein>
<evidence type="ECO:0000256" key="2">
    <source>
        <dbReference type="ARBA" id="ARBA00001946"/>
    </source>
</evidence>
<evidence type="ECO:0000256" key="3">
    <source>
        <dbReference type="ARBA" id="ARBA00012895"/>
    </source>
</evidence>
<dbReference type="GO" id="GO:0003677">
    <property type="term" value="F:DNA binding"/>
    <property type="evidence" value="ECO:0007669"/>
    <property type="project" value="UniProtKB-KW"/>
</dbReference>
<reference evidence="7" key="1">
    <citation type="journal article" date="2017" name="Science">
        <title>Giant viruses with an expanded complement of translation system components.</title>
        <authorList>
            <person name="Schulz F."/>
            <person name="Yutin N."/>
            <person name="Ivanova N.N."/>
            <person name="Ortega D.R."/>
            <person name="Lee T.K."/>
            <person name="Vierheilig J."/>
            <person name="Daims H."/>
            <person name="Horn M."/>
            <person name="Wagner M."/>
            <person name="Jensen G.J."/>
            <person name="Kyrpides N.C."/>
            <person name="Koonin E.V."/>
            <person name="Woyke T."/>
        </authorList>
    </citation>
    <scope>NUCLEOTIDE SEQUENCE</scope>
    <source>
        <strain evidence="7">KNV1</strain>
    </source>
</reference>